<keyword evidence="1" id="KW-0472">Membrane</keyword>
<dbReference type="Proteomes" id="UP000078486">
    <property type="component" value="Unassembled WGS sequence"/>
</dbReference>
<keyword evidence="1" id="KW-1133">Transmembrane helix</keyword>
<dbReference type="RefSeq" id="WP_068770830.1">
    <property type="nucleotide sequence ID" value="NZ_CP109796.1"/>
</dbReference>
<evidence type="ECO:0000313" key="3">
    <source>
        <dbReference type="Proteomes" id="UP000078486"/>
    </source>
</evidence>
<name>A0A178IHM0_9BACT</name>
<evidence type="ECO:0000313" key="2">
    <source>
        <dbReference type="EMBL" id="OAM89248.1"/>
    </source>
</evidence>
<dbReference type="STRING" id="1184151.AW736_14120"/>
<accession>A0A178IHM0</accession>
<sequence length="94" mass="10286">MKIELNPKELFSFEKVISPATIKLVFFAAVAVKLVDAIVDLIRYRFTGYAVMDFLTGVILWAVSTFLAAQLLLALQQKFAPEPPAAPPPPAPQA</sequence>
<dbReference type="EMBL" id="LRRQ01000100">
    <property type="protein sequence ID" value="OAM89248.1"/>
    <property type="molecule type" value="Genomic_DNA"/>
</dbReference>
<reference evidence="2 3" key="1">
    <citation type="submission" date="2016-01" db="EMBL/GenBank/DDBJ databases">
        <title>High potential of lignocellulose degradation of a new Verrucomicrobia species.</title>
        <authorList>
            <person name="Wang Y."/>
            <person name="Shi Y."/>
            <person name="Qiu Z."/>
            <person name="Liu S."/>
            <person name="Yang H."/>
        </authorList>
    </citation>
    <scope>NUCLEOTIDE SEQUENCE [LARGE SCALE GENOMIC DNA]</scope>
    <source>
        <strain evidence="2 3">TSB47</strain>
    </source>
</reference>
<keyword evidence="3" id="KW-1185">Reference proteome</keyword>
<proteinExistence type="predicted"/>
<evidence type="ECO:0000256" key="1">
    <source>
        <dbReference type="SAM" id="Phobius"/>
    </source>
</evidence>
<organism evidence="2 3">
    <name type="scientific">Termitidicoccus mucosus</name>
    <dbReference type="NCBI Taxonomy" id="1184151"/>
    <lineage>
        <taxon>Bacteria</taxon>
        <taxon>Pseudomonadati</taxon>
        <taxon>Verrucomicrobiota</taxon>
        <taxon>Opitutia</taxon>
        <taxon>Opitutales</taxon>
        <taxon>Opitutaceae</taxon>
        <taxon>Termitidicoccus</taxon>
    </lineage>
</organism>
<feature type="transmembrane region" description="Helical" evidence="1">
    <location>
        <begin position="54"/>
        <end position="75"/>
    </location>
</feature>
<gene>
    <name evidence="2" type="ORF">AW736_14120</name>
</gene>
<protein>
    <submittedName>
        <fullName evidence="2">Uncharacterized protein</fullName>
    </submittedName>
</protein>
<keyword evidence="1" id="KW-0812">Transmembrane</keyword>
<dbReference type="AlphaFoldDB" id="A0A178IHM0"/>
<comment type="caution">
    <text evidence="2">The sequence shown here is derived from an EMBL/GenBank/DDBJ whole genome shotgun (WGS) entry which is preliminary data.</text>
</comment>
<feature type="transmembrane region" description="Helical" evidence="1">
    <location>
        <begin position="20"/>
        <end position="42"/>
    </location>
</feature>